<name>E9HKS6_DAPPU</name>
<accession>E9HKS6</accession>
<protein>
    <submittedName>
        <fullName evidence="1">Uncharacterized protein</fullName>
    </submittedName>
</protein>
<evidence type="ECO:0000313" key="1">
    <source>
        <dbReference type="EMBL" id="EFX67658.1"/>
    </source>
</evidence>
<proteinExistence type="predicted"/>
<dbReference type="HOGENOM" id="CLU_2401857_0_0_1"/>
<reference evidence="1 2" key="1">
    <citation type="journal article" date="2011" name="Science">
        <title>The ecoresponsive genome of Daphnia pulex.</title>
        <authorList>
            <person name="Colbourne J.K."/>
            <person name="Pfrender M.E."/>
            <person name="Gilbert D."/>
            <person name="Thomas W.K."/>
            <person name="Tucker A."/>
            <person name="Oakley T.H."/>
            <person name="Tokishita S."/>
            <person name="Aerts A."/>
            <person name="Arnold G.J."/>
            <person name="Basu M.K."/>
            <person name="Bauer D.J."/>
            <person name="Caceres C.E."/>
            <person name="Carmel L."/>
            <person name="Casola C."/>
            <person name="Choi J.H."/>
            <person name="Detter J.C."/>
            <person name="Dong Q."/>
            <person name="Dusheyko S."/>
            <person name="Eads B.D."/>
            <person name="Frohlich T."/>
            <person name="Geiler-Samerotte K.A."/>
            <person name="Gerlach D."/>
            <person name="Hatcher P."/>
            <person name="Jogdeo S."/>
            <person name="Krijgsveld J."/>
            <person name="Kriventseva E.V."/>
            <person name="Kultz D."/>
            <person name="Laforsch C."/>
            <person name="Lindquist E."/>
            <person name="Lopez J."/>
            <person name="Manak J.R."/>
            <person name="Muller J."/>
            <person name="Pangilinan J."/>
            <person name="Patwardhan R.P."/>
            <person name="Pitluck S."/>
            <person name="Pritham E.J."/>
            <person name="Rechtsteiner A."/>
            <person name="Rho M."/>
            <person name="Rogozin I.B."/>
            <person name="Sakarya O."/>
            <person name="Salamov A."/>
            <person name="Schaack S."/>
            <person name="Shapiro H."/>
            <person name="Shiga Y."/>
            <person name="Skalitzky C."/>
            <person name="Smith Z."/>
            <person name="Souvorov A."/>
            <person name="Sung W."/>
            <person name="Tang Z."/>
            <person name="Tsuchiya D."/>
            <person name="Tu H."/>
            <person name="Vos H."/>
            <person name="Wang M."/>
            <person name="Wolf Y.I."/>
            <person name="Yamagata H."/>
            <person name="Yamada T."/>
            <person name="Ye Y."/>
            <person name="Shaw J.R."/>
            <person name="Andrews J."/>
            <person name="Crease T.J."/>
            <person name="Tang H."/>
            <person name="Lucas S.M."/>
            <person name="Robertson H.M."/>
            <person name="Bork P."/>
            <person name="Koonin E.V."/>
            <person name="Zdobnov E.M."/>
            <person name="Grigoriev I.V."/>
            <person name="Lynch M."/>
            <person name="Boore J.L."/>
        </authorList>
    </citation>
    <scope>NUCLEOTIDE SEQUENCE [LARGE SCALE GENOMIC DNA]</scope>
</reference>
<sequence length="93" mass="10479">MAKYGKAKMLIVLNSALDHLTFWVLEQYIIVTPSSEENEHQTSYFVRPVPIVESSLDDALECDITNSGTGGLEYHEALGQILSVKFDKKQVNY</sequence>
<dbReference type="Proteomes" id="UP000000305">
    <property type="component" value="Unassembled WGS sequence"/>
</dbReference>
<evidence type="ECO:0000313" key="2">
    <source>
        <dbReference type="Proteomes" id="UP000000305"/>
    </source>
</evidence>
<organism evidence="1 2">
    <name type="scientific">Daphnia pulex</name>
    <name type="common">Water flea</name>
    <dbReference type="NCBI Taxonomy" id="6669"/>
    <lineage>
        <taxon>Eukaryota</taxon>
        <taxon>Metazoa</taxon>
        <taxon>Ecdysozoa</taxon>
        <taxon>Arthropoda</taxon>
        <taxon>Crustacea</taxon>
        <taxon>Branchiopoda</taxon>
        <taxon>Diplostraca</taxon>
        <taxon>Cladocera</taxon>
        <taxon>Anomopoda</taxon>
        <taxon>Daphniidae</taxon>
        <taxon>Daphnia</taxon>
    </lineage>
</organism>
<dbReference type="EMBL" id="GL732671">
    <property type="protein sequence ID" value="EFX67658.1"/>
    <property type="molecule type" value="Genomic_DNA"/>
</dbReference>
<keyword evidence="2" id="KW-1185">Reference proteome</keyword>
<dbReference type="AlphaFoldDB" id="E9HKS6"/>
<gene>
    <name evidence="1" type="ORF">DAPPUDRAFT_330841</name>
</gene>
<dbReference type="InParanoid" id="E9HKS6"/>
<dbReference type="KEGG" id="dpx:DAPPUDRAFT_330841"/>